<dbReference type="InterPro" id="IPR014710">
    <property type="entry name" value="RmlC-like_jellyroll"/>
</dbReference>
<evidence type="ECO:0000256" key="1">
    <source>
        <dbReference type="ARBA" id="ARBA00004613"/>
    </source>
</evidence>
<dbReference type="Gene3D" id="2.60.120.10">
    <property type="entry name" value="Jelly Rolls"/>
    <property type="match status" value="2"/>
</dbReference>
<dbReference type="FunFam" id="2.60.120.10:FF:000145">
    <property type="entry name" value="Vicilin-like antimicrobial peptides 2-2"/>
    <property type="match status" value="1"/>
</dbReference>
<dbReference type="GO" id="GO:0045735">
    <property type="term" value="F:nutrient reservoir activity"/>
    <property type="evidence" value="ECO:0007669"/>
    <property type="project" value="UniProtKB-KW"/>
</dbReference>
<dbReference type="SMART" id="SM00835">
    <property type="entry name" value="Cupin_1"/>
    <property type="match status" value="2"/>
</dbReference>
<comment type="subcellular location">
    <subcellularLocation>
        <location evidence="1">Secreted</location>
    </subcellularLocation>
</comment>
<dbReference type="CDD" id="cd02245">
    <property type="entry name" value="cupin_7S_vicilin-like_C"/>
    <property type="match status" value="1"/>
</dbReference>
<dbReference type="GO" id="GO:0019863">
    <property type="term" value="F:IgE binding"/>
    <property type="evidence" value="ECO:0007669"/>
    <property type="project" value="EnsemblPlants"/>
</dbReference>
<feature type="region of interest" description="Disordered" evidence="6">
    <location>
        <begin position="36"/>
        <end position="57"/>
    </location>
</feature>
<sequence length="644" mass="70197">MAKKKTSSSMARSQLAALLISLCFLSLASNAVGWSRRGEREEEDERRRHGGEGGRPYHFGEESFRHWTRTRHGRFSVLERFPDEQVVGAAVGGYRVAVLEAAPRAFLQPSHYDADEVFYVKEGEGVIVLLREGRRESFCVREGDAMVIPAGAIVYSANTHSSKWFRVVMLLNPVSTPGHFEEYFPVGGDRPESFFSAFSDDVLQAAFNTRREELEKVFERQREGGEITTAPEEQIRELSKSCSRGGGGGSGSEWEIKPSSLTGKSPYFSNNHGKLFELTGDECRHLKKLDLQIGLANITRGSMIAPNYNTRATKLAVVLQGSGYFEMACPHVSGGGSSERREREREHGRRREEEQGEEEHGERGEKARRYHKVRAQVREGSVIVIPASHPATIVASEGESLAVVCFFVGANHDEKVFLAGRNSPLRQLDDPAKKLVFGGSAAREADRVLAAQPEQILLRGPHGRGSVSDIVADRRSHHTAYTATAASASTKPVAPRSDAPPLIRYGAVGVVFDPTPVPAPVAPGVCVAGEVVVAAPGVFPPAAASRKRRVLFSLSIARSINGDYNCSAMRGFVEHLQLHRLAGGVTTLQALGSSRARVLSMVTPPIDDDESPLIAAHRHCGWDCTTVASCEQQVLVGDVSLPLM</sequence>
<dbReference type="InterPro" id="IPR050253">
    <property type="entry name" value="Seed_Storage-Functional"/>
</dbReference>
<evidence type="ECO:0000256" key="4">
    <source>
        <dbReference type="ARBA" id="ARBA00023129"/>
    </source>
</evidence>
<keyword evidence="10" id="KW-1185">Reference proteome</keyword>
<dbReference type="OMA" id="FRHWTRT"/>
<feature type="region of interest" description="Disordered" evidence="6">
    <location>
        <begin position="330"/>
        <end position="369"/>
    </location>
</feature>
<name>A0A0E0GUU4_ORYNI</name>
<dbReference type="Gramene" id="ONIVA03G38450.1">
    <property type="protein sequence ID" value="ONIVA03G38450.1"/>
    <property type="gene ID" value="ONIVA03G38450"/>
</dbReference>
<evidence type="ECO:0000313" key="10">
    <source>
        <dbReference type="Proteomes" id="UP000006591"/>
    </source>
</evidence>
<reference evidence="9" key="1">
    <citation type="submission" date="2015-04" db="UniProtKB">
        <authorList>
            <consortium name="EnsemblPlants"/>
        </authorList>
    </citation>
    <scope>IDENTIFICATION</scope>
    <source>
        <strain evidence="9">SL10</strain>
    </source>
</reference>
<comment type="similarity">
    <text evidence="5">Belongs to the 7S seed storage protein family.</text>
</comment>
<dbReference type="STRING" id="4536.A0A0E0GUU4"/>
<evidence type="ECO:0000256" key="2">
    <source>
        <dbReference type="ARBA" id="ARBA00022525"/>
    </source>
</evidence>
<proteinExistence type="inferred from homology"/>
<dbReference type="AlphaFoldDB" id="A0A0E0GUU4"/>
<feature type="compositionally biased region" description="Basic and acidic residues" evidence="6">
    <location>
        <begin position="36"/>
        <end position="52"/>
    </location>
</feature>
<keyword evidence="7" id="KW-0732">Signal</keyword>
<feature type="domain" description="Cupin type-1" evidence="8">
    <location>
        <begin position="57"/>
        <end position="215"/>
    </location>
</feature>
<evidence type="ECO:0000259" key="8">
    <source>
        <dbReference type="SMART" id="SM00835"/>
    </source>
</evidence>
<protein>
    <recommendedName>
        <fullName evidence="8">Cupin type-1 domain-containing protein</fullName>
    </recommendedName>
</protein>
<dbReference type="PANTHER" id="PTHR31189:SF13">
    <property type="entry name" value="CUPINCIN"/>
    <property type="match status" value="1"/>
</dbReference>
<evidence type="ECO:0000256" key="3">
    <source>
        <dbReference type="ARBA" id="ARBA00022761"/>
    </source>
</evidence>
<keyword evidence="4" id="KW-0708">Seed storage protein</keyword>
<dbReference type="Pfam" id="PF00190">
    <property type="entry name" value="Cupin_1"/>
    <property type="match status" value="2"/>
</dbReference>
<feature type="domain" description="Cupin type-1" evidence="8">
    <location>
        <begin position="259"/>
        <end position="445"/>
    </location>
</feature>
<reference evidence="9" key="2">
    <citation type="submission" date="2018-04" db="EMBL/GenBank/DDBJ databases">
        <title>OnivRS2 (Oryza nivara Reference Sequence Version 2).</title>
        <authorList>
            <person name="Zhang J."/>
            <person name="Kudrna D."/>
            <person name="Lee S."/>
            <person name="Talag J."/>
            <person name="Rajasekar S."/>
            <person name="Welchert J."/>
            <person name="Hsing Y.-I."/>
            <person name="Wing R.A."/>
        </authorList>
    </citation>
    <scope>NUCLEOTIDE SEQUENCE [LARGE SCALE GENOMIC DNA]</scope>
    <source>
        <strain evidence="9">SL10</strain>
    </source>
</reference>
<accession>A0A0E0GUU4</accession>
<dbReference type="eggNOG" id="ENOG502QQEP">
    <property type="taxonomic scope" value="Eukaryota"/>
</dbReference>
<dbReference type="FunFam" id="2.60.120.10:FF:000173">
    <property type="entry name" value="Vicilin-like antimicrobial peptides 2-3"/>
    <property type="match status" value="1"/>
</dbReference>
<feature type="chain" id="PRO_5002361130" description="Cupin type-1 domain-containing protein" evidence="7">
    <location>
        <begin position="34"/>
        <end position="644"/>
    </location>
</feature>
<evidence type="ECO:0000256" key="7">
    <source>
        <dbReference type="SAM" id="SignalP"/>
    </source>
</evidence>
<feature type="compositionally biased region" description="Basic and acidic residues" evidence="6">
    <location>
        <begin position="338"/>
        <end position="367"/>
    </location>
</feature>
<dbReference type="GO" id="GO:0005576">
    <property type="term" value="C:extracellular region"/>
    <property type="evidence" value="ECO:0007669"/>
    <property type="project" value="UniProtKB-SubCell"/>
</dbReference>
<dbReference type="InterPro" id="IPR011051">
    <property type="entry name" value="RmlC_Cupin_sf"/>
</dbReference>
<feature type="signal peptide" evidence="7">
    <location>
        <begin position="1"/>
        <end position="33"/>
    </location>
</feature>
<evidence type="ECO:0000313" key="9">
    <source>
        <dbReference type="EnsemblPlants" id="ONIVA03G38450.1"/>
    </source>
</evidence>
<evidence type="ECO:0000256" key="5">
    <source>
        <dbReference type="ARBA" id="ARBA00023597"/>
    </source>
</evidence>
<dbReference type="InterPro" id="IPR006045">
    <property type="entry name" value="Cupin_1"/>
</dbReference>
<dbReference type="SUPFAM" id="SSF51182">
    <property type="entry name" value="RmlC-like cupins"/>
    <property type="match status" value="2"/>
</dbReference>
<dbReference type="EnsemblPlants" id="ONIVA03G38450.1">
    <property type="protein sequence ID" value="ONIVA03G38450.1"/>
    <property type="gene ID" value="ONIVA03G38450"/>
</dbReference>
<organism evidence="9">
    <name type="scientific">Oryza nivara</name>
    <name type="common">Indian wild rice</name>
    <name type="synonym">Oryza sativa f. spontanea</name>
    <dbReference type="NCBI Taxonomy" id="4536"/>
    <lineage>
        <taxon>Eukaryota</taxon>
        <taxon>Viridiplantae</taxon>
        <taxon>Streptophyta</taxon>
        <taxon>Embryophyta</taxon>
        <taxon>Tracheophyta</taxon>
        <taxon>Spermatophyta</taxon>
        <taxon>Magnoliopsida</taxon>
        <taxon>Liliopsida</taxon>
        <taxon>Poales</taxon>
        <taxon>Poaceae</taxon>
        <taxon>BOP clade</taxon>
        <taxon>Oryzoideae</taxon>
        <taxon>Oryzeae</taxon>
        <taxon>Oryzinae</taxon>
        <taxon>Oryza</taxon>
    </lineage>
</organism>
<feature type="region of interest" description="Disordered" evidence="6">
    <location>
        <begin position="240"/>
        <end position="261"/>
    </location>
</feature>
<evidence type="ECO:0000256" key="6">
    <source>
        <dbReference type="SAM" id="MobiDB-lite"/>
    </source>
</evidence>
<dbReference type="Proteomes" id="UP000006591">
    <property type="component" value="Chromosome 3"/>
</dbReference>
<dbReference type="CDD" id="cd02244">
    <property type="entry name" value="cupin_7S_vicilin-like_N"/>
    <property type="match status" value="1"/>
</dbReference>
<keyword evidence="3" id="KW-0758">Storage protein</keyword>
<dbReference type="PANTHER" id="PTHR31189">
    <property type="entry name" value="OS03G0336100 PROTEIN-RELATED"/>
    <property type="match status" value="1"/>
</dbReference>
<keyword evidence="2" id="KW-0964">Secreted</keyword>